<keyword evidence="4" id="KW-1185">Reference proteome</keyword>
<protein>
    <submittedName>
        <fullName evidence="3">11292_t:CDS:1</fullName>
    </submittedName>
</protein>
<comment type="caution">
    <text evidence="3">The sequence shown here is derived from an EMBL/GenBank/DDBJ whole genome shotgun (WGS) entry which is preliminary data.</text>
</comment>
<keyword evidence="2" id="KW-1133">Transmembrane helix</keyword>
<dbReference type="AlphaFoldDB" id="A0A9N9G228"/>
<dbReference type="EMBL" id="CAJVPK010001204">
    <property type="protein sequence ID" value="CAG8576140.1"/>
    <property type="molecule type" value="Genomic_DNA"/>
</dbReference>
<feature type="transmembrane region" description="Helical" evidence="2">
    <location>
        <begin position="67"/>
        <end position="89"/>
    </location>
</feature>
<evidence type="ECO:0000313" key="3">
    <source>
        <dbReference type="EMBL" id="CAG8576140.1"/>
    </source>
</evidence>
<evidence type="ECO:0000256" key="1">
    <source>
        <dbReference type="SAM" id="MobiDB-lite"/>
    </source>
</evidence>
<feature type="transmembrane region" description="Helical" evidence="2">
    <location>
        <begin position="26"/>
        <end position="55"/>
    </location>
</feature>
<dbReference type="PANTHER" id="PTHR34292:SF2">
    <property type="entry name" value="OUTER SPORE WALL PROTEIN LDS1"/>
    <property type="match status" value="1"/>
</dbReference>
<proteinExistence type="predicted"/>
<dbReference type="PANTHER" id="PTHR34292">
    <property type="entry name" value="OUTER SPORE WALL PROTEIN LDS1"/>
    <property type="match status" value="1"/>
</dbReference>
<feature type="region of interest" description="Disordered" evidence="1">
    <location>
        <begin position="218"/>
        <end position="244"/>
    </location>
</feature>
<reference evidence="3" key="1">
    <citation type="submission" date="2021-06" db="EMBL/GenBank/DDBJ databases">
        <authorList>
            <person name="Kallberg Y."/>
            <person name="Tangrot J."/>
            <person name="Rosling A."/>
        </authorList>
    </citation>
    <scope>NUCLEOTIDE SEQUENCE</scope>
    <source>
        <strain evidence="3">AZ414A</strain>
    </source>
</reference>
<sequence length="244" mass="27518">MVDSPASYPFKGIKFFFSHWTLIRRILLALFLTLIVAIFIIGLTFGFLLPLQVALFTAMLIPPPFSIILAVIACVLESAIFIVIFNLIATPFWQDALYDDVLKLKGLGSLLEGPSNVSEVTLFCPYCYINGWPLAWSQQIHYQIDIKGLSVREARHLAWKDRKDYTRFGTVSVFLQLFPGLNLLFIWTNIVGAALWTSDIILEERKRVVDEVERSIPYSPSENMESSAITATTTKNYGATDNNA</sequence>
<accession>A0A9N9G228</accession>
<dbReference type="Proteomes" id="UP000789706">
    <property type="component" value="Unassembled WGS sequence"/>
</dbReference>
<evidence type="ECO:0000256" key="2">
    <source>
        <dbReference type="SAM" id="Phobius"/>
    </source>
</evidence>
<name>A0A9N9G228_9GLOM</name>
<keyword evidence="2" id="KW-0812">Transmembrane</keyword>
<dbReference type="InterPro" id="IPR052786">
    <property type="entry name" value="Spore_wall_assembly"/>
</dbReference>
<organism evidence="3 4">
    <name type="scientific">Diversispora eburnea</name>
    <dbReference type="NCBI Taxonomy" id="1213867"/>
    <lineage>
        <taxon>Eukaryota</taxon>
        <taxon>Fungi</taxon>
        <taxon>Fungi incertae sedis</taxon>
        <taxon>Mucoromycota</taxon>
        <taxon>Glomeromycotina</taxon>
        <taxon>Glomeromycetes</taxon>
        <taxon>Diversisporales</taxon>
        <taxon>Diversisporaceae</taxon>
        <taxon>Diversispora</taxon>
    </lineage>
</organism>
<dbReference type="OrthoDB" id="10012223at2759"/>
<evidence type="ECO:0000313" key="4">
    <source>
        <dbReference type="Proteomes" id="UP000789706"/>
    </source>
</evidence>
<keyword evidence="2" id="KW-0472">Membrane</keyword>
<gene>
    <name evidence="3" type="ORF">DEBURN_LOCUS8334</name>
</gene>
<feature type="transmembrane region" description="Helical" evidence="2">
    <location>
        <begin position="173"/>
        <end position="197"/>
    </location>
</feature>